<dbReference type="EMBL" id="FOQO01000017">
    <property type="protein sequence ID" value="SFJ94589.1"/>
    <property type="molecule type" value="Genomic_DNA"/>
</dbReference>
<dbReference type="Pfam" id="PF13749">
    <property type="entry name" value="HATPase_c_4"/>
    <property type="match status" value="1"/>
</dbReference>
<dbReference type="Proteomes" id="UP000198670">
    <property type="component" value="Unassembled WGS sequence"/>
</dbReference>
<dbReference type="Gene3D" id="3.30.565.60">
    <property type="match status" value="1"/>
</dbReference>
<dbReference type="AlphaFoldDB" id="A0A1I3VHR3"/>
<gene>
    <name evidence="1" type="ORF">SAMN05444682_1177</name>
</gene>
<dbReference type="GO" id="GO:0004386">
    <property type="term" value="F:helicase activity"/>
    <property type="evidence" value="ECO:0007669"/>
    <property type="project" value="UniProtKB-KW"/>
</dbReference>
<protein>
    <submittedName>
        <fullName evidence="1">ATP-dependent DNA helicase RecG</fullName>
    </submittedName>
</protein>
<keyword evidence="1" id="KW-0547">Nucleotide-binding</keyword>
<name>A0A1I3VHR3_9SPHI</name>
<evidence type="ECO:0000313" key="1">
    <source>
        <dbReference type="EMBL" id="SFJ94589.1"/>
    </source>
</evidence>
<dbReference type="InterPro" id="IPR036390">
    <property type="entry name" value="WH_DNA-bd_sf"/>
</dbReference>
<dbReference type="STRING" id="1477437.SAMN05444682_1177"/>
<accession>A0A1I3VHR3</accession>
<dbReference type="InterPro" id="IPR038475">
    <property type="entry name" value="RecG_C_sf"/>
</dbReference>
<dbReference type="Gene3D" id="1.10.10.10">
    <property type="entry name" value="Winged helix-like DNA-binding domain superfamily/Winged helix DNA-binding domain"/>
    <property type="match status" value="1"/>
</dbReference>
<keyword evidence="1" id="KW-0347">Helicase</keyword>
<keyword evidence="1" id="KW-0067">ATP-binding</keyword>
<dbReference type="RefSeq" id="WP_090632433.1">
    <property type="nucleotide sequence ID" value="NZ_FOQO01000017.1"/>
</dbReference>
<evidence type="ECO:0000313" key="2">
    <source>
        <dbReference type="Proteomes" id="UP000198670"/>
    </source>
</evidence>
<dbReference type="PANTHER" id="PTHR30595">
    <property type="entry name" value="GLPR-RELATED TRANSCRIPTIONAL REPRESSOR"/>
    <property type="match status" value="1"/>
</dbReference>
<reference evidence="1 2" key="1">
    <citation type="submission" date="2016-10" db="EMBL/GenBank/DDBJ databases">
        <authorList>
            <person name="de Groot N.N."/>
        </authorList>
    </citation>
    <scope>NUCLEOTIDE SEQUENCE [LARGE SCALE GENOMIC DNA]</scope>
    <source>
        <strain evidence="1 2">RK1</strain>
    </source>
</reference>
<keyword evidence="2" id="KW-1185">Reference proteome</keyword>
<organism evidence="1 2">
    <name type="scientific">Parapedobacter indicus</name>
    <dbReference type="NCBI Taxonomy" id="1477437"/>
    <lineage>
        <taxon>Bacteria</taxon>
        <taxon>Pseudomonadati</taxon>
        <taxon>Bacteroidota</taxon>
        <taxon>Sphingobacteriia</taxon>
        <taxon>Sphingobacteriales</taxon>
        <taxon>Sphingobacteriaceae</taxon>
        <taxon>Parapedobacter</taxon>
    </lineage>
</organism>
<proteinExistence type="predicted"/>
<dbReference type="SUPFAM" id="SSF46785">
    <property type="entry name" value="Winged helix' DNA-binding domain"/>
    <property type="match status" value="1"/>
</dbReference>
<dbReference type="PANTHER" id="PTHR30595:SF6">
    <property type="entry name" value="SCHLAFEN ALBA-2 DOMAIN-CONTAINING PROTEIN"/>
    <property type="match status" value="1"/>
</dbReference>
<sequence length="201" mass="22562">MGSANCKNISCRSPLSGDSSVKIFDDYIEFFNPGHLPDTITIAQLLADEYSSYSRNRKVAATFKEAQLIETVREWRTASSPLKTSKADENYGSGIRRIREAFEQYGLKAPTFENFQHGFRVVVYAETATDIDRTLGETSGKKSGKILAYIRENPDITIPELSLLLEITERSVERNISQLQKDKKLSRIGPAKGGYWEVIGD</sequence>
<dbReference type="InterPro" id="IPR036388">
    <property type="entry name" value="WH-like_DNA-bd_sf"/>
</dbReference>
<keyword evidence="1" id="KW-0378">Hydrolase</keyword>
<dbReference type="Pfam" id="PF13412">
    <property type="entry name" value="HTH_24"/>
    <property type="match status" value="1"/>
</dbReference>